<dbReference type="RefSeq" id="WP_224082294.1">
    <property type="nucleotide sequence ID" value="NZ_CAJZAI010000018.1"/>
</dbReference>
<proteinExistence type="predicted"/>
<dbReference type="EMBL" id="CAJZAI010000018">
    <property type="protein sequence ID" value="CAG9182829.1"/>
    <property type="molecule type" value="Genomic_DNA"/>
</dbReference>
<accession>A0ABN7ZA52</accession>
<dbReference type="Gene3D" id="3.20.20.370">
    <property type="entry name" value="Glycoside hydrolase/deacetylase"/>
    <property type="match status" value="1"/>
</dbReference>
<name>A0ABN7ZA52_9BURK</name>
<protein>
    <recommendedName>
        <fullName evidence="1">NodB homology domain-containing protein</fullName>
    </recommendedName>
</protein>
<gene>
    <name evidence="2" type="ORF">LMG23992_04837</name>
</gene>
<reference evidence="2 3" key="1">
    <citation type="submission" date="2021-08" db="EMBL/GenBank/DDBJ databases">
        <authorList>
            <person name="Peeters C."/>
        </authorList>
    </citation>
    <scope>NUCLEOTIDE SEQUENCE [LARGE SCALE GENOMIC DNA]</scope>
    <source>
        <strain evidence="2 3">LMG 23992</strain>
    </source>
</reference>
<dbReference type="PANTHER" id="PTHR43123:SF4">
    <property type="entry name" value="POLYSACCHARIDE DEACETYLASE"/>
    <property type="match status" value="1"/>
</dbReference>
<dbReference type="SUPFAM" id="SSF88713">
    <property type="entry name" value="Glycoside hydrolase/deacetylase"/>
    <property type="match status" value="1"/>
</dbReference>
<comment type="caution">
    <text evidence="2">The sequence shown here is derived from an EMBL/GenBank/DDBJ whole genome shotgun (WGS) entry which is preliminary data.</text>
</comment>
<dbReference type="InterPro" id="IPR011330">
    <property type="entry name" value="Glyco_hydro/deAcase_b/a-brl"/>
</dbReference>
<dbReference type="Proteomes" id="UP000727654">
    <property type="component" value="Unassembled WGS sequence"/>
</dbReference>
<feature type="domain" description="NodB homology" evidence="1">
    <location>
        <begin position="80"/>
        <end position="183"/>
    </location>
</feature>
<dbReference type="PANTHER" id="PTHR43123">
    <property type="entry name" value="POLYSACCHARIDE DEACETYLASE-RELATED"/>
    <property type="match status" value="1"/>
</dbReference>
<keyword evidence="3" id="KW-1185">Reference proteome</keyword>
<dbReference type="InterPro" id="IPR002509">
    <property type="entry name" value="NODB_dom"/>
</dbReference>
<sequence length="314" mass="35240">MSLDENTLQHPQHPYGVADERCAWSMLAEPHPVTWPGGKLLALWVNVSLQWLPLHPAAASSEQGQSMAPYPHLRHFTLRDYGNRTGIYRLLQAFDRHGVRPTFACNERLAQQYPQLMQEIVSRGNEIIGHSSSLDMPRACGRDNASEGALVAASLGTLRQESGRDIRGWLGPRHLQSAHTPELLRTQGIDYFCDGGNEYMPYRFHTRLGDLWSMPLSTEQEDRFVLMESFHAEAAWVRQFKDACDLLLEEAREQGGRILSFSLHPWVLGQPHRVRYVEAALEYVMSREGVWSAGAGEIVKTLAGQQCGGGRAAP</sequence>
<evidence type="ECO:0000259" key="1">
    <source>
        <dbReference type="Pfam" id="PF01522"/>
    </source>
</evidence>
<evidence type="ECO:0000313" key="2">
    <source>
        <dbReference type="EMBL" id="CAG9182829.1"/>
    </source>
</evidence>
<evidence type="ECO:0000313" key="3">
    <source>
        <dbReference type="Proteomes" id="UP000727654"/>
    </source>
</evidence>
<dbReference type="Pfam" id="PF01522">
    <property type="entry name" value="Polysacc_deac_1"/>
    <property type="match status" value="1"/>
</dbReference>
<organism evidence="2 3">
    <name type="scientific">Cupriavidus laharis</name>
    <dbReference type="NCBI Taxonomy" id="151654"/>
    <lineage>
        <taxon>Bacteria</taxon>
        <taxon>Pseudomonadati</taxon>
        <taxon>Pseudomonadota</taxon>
        <taxon>Betaproteobacteria</taxon>
        <taxon>Burkholderiales</taxon>
        <taxon>Burkholderiaceae</taxon>
        <taxon>Cupriavidus</taxon>
    </lineage>
</organism>